<gene>
    <name evidence="1" type="ORF">rsdtw13_09570</name>
</gene>
<sequence length="114" mass="12922">MKIDKSLITGSTTMLVLTLLNAGDKYGYQMIKELEEQSDNTFSLNEGTLYPILHGLENDGMVESFMAVAENGRKRKYYRITKKGKKLLEDKKKEWEFFSSKVNKVIGGVTYVGA</sequence>
<dbReference type="EMBL" id="BROD01000001">
    <property type="protein sequence ID" value="GKX65699.1"/>
    <property type="molecule type" value="Genomic_DNA"/>
</dbReference>
<comment type="caution">
    <text evidence="1">The sequence shown here is derived from an EMBL/GenBank/DDBJ whole genome shotgun (WGS) entry which is preliminary data.</text>
</comment>
<name>A0ACB5R933_9CLOT</name>
<organism evidence="1 2">
    <name type="scientific">Inconstantimicrobium mannanitabidum</name>
    <dbReference type="NCBI Taxonomy" id="1604901"/>
    <lineage>
        <taxon>Bacteria</taxon>
        <taxon>Bacillati</taxon>
        <taxon>Bacillota</taxon>
        <taxon>Clostridia</taxon>
        <taxon>Eubacteriales</taxon>
        <taxon>Clostridiaceae</taxon>
        <taxon>Inconstantimicrobium</taxon>
    </lineage>
</organism>
<keyword evidence="2" id="KW-1185">Reference proteome</keyword>
<dbReference type="Proteomes" id="UP001058074">
    <property type="component" value="Unassembled WGS sequence"/>
</dbReference>
<accession>A0ACB5R933</accession>
<proteinExistence type="predicted"/>
<protein>
    <submittedName>
        <fullName evidence="1">PadR family transcriptional regulator</fullName>
    </submittedName>
</protein>
<evidence type="ECO:0000313" key="1">
    <source>
        <dbReference type="EMBL" id="GKX65699.1"/>
    </source>
</evidence>
<evidence type="ECO:0000313" key="2">
    <source>
        <dbReference type="Proteomes" id="UP001058074"/>
    </source>
</evidence>
<reference evidence="1" key="1">
    <citation type="journal article" date="2025" name="Int. J. Syst. Evol. Microbiol.">
        <title>Inconstantimicrobium mannanitabidum sp. nov., a novel member of the family Clostridiaceae isolated from anoxic soil under the treatment of reductive soil disinfestation.</title>
        <authorList>
            <person name="Ueki A."/>
            <person name="Tonouchi A."/>
            <person name="Honma S."/>
            <person name="Kaku N."/>
            <person name="Ueki K."/>
        </authorList>
    </citation>
    <scope>NUCLEOTIDE SEQUENCE</scope>
    <source>
        <strain evidence="1">TW13</strain>
    </source>
</reference>